<dbReference type="PANTHER" id="PTHR14742:SF0">
    <property type="entry name" value="RIBONUCLEASE P PROTEIN SUBUNIT P21"/>
    <property type="match status" value="1"/>
</dbReference>
<dbReference type="Gene3D" id="6.20.50.20">
    <property type="match status" value="1"/>
</dbReference>
<evidence type="ECO:0000313" key="6">
    <source>
        <dbReference type="EMBL" id="KAG0670048.1"/>
    </source>
</evidence>
<feature type="region of interest" description="Disordered" evidence="5">
    <location>
        <begin position="105"/>
        <end position="163"/>
    </location>
</feature>
<feature type="compositionally biased region" description="Basic and acidic residues" evidence="5">
    <location>
        <begin position="126"/>
        <end position="139"/>
    </location>
</feature>
<dbReference type="EMBL" id="PUHR01000028">
    <property type="protein sequence ID" value="KAG0670048.1"/>
    <property type="molecule type" value="Genomic_DNA"/>
</dbReference>
<evidence type="ECO:0000256" key="5">
    <source>
        <dbReference type="SAM" id="MobiDB-lite"/>
    </source>
</evidence>
<comment type="caution">
    <text evidence="6">The sequence shown here is derived from an EMBL/GenBank/DDBJ whole genome shotgun (WGS) entry which is preliminary data.</text>
</comment>
<evidence type="ECO:0000256" key="2">
    <source>
        <dbReference type="ARBA" id="ARBA00022723"/>
    </source>
</evidence>
<keyword evidence="1" id="KW-0819">tRNA processing</keyword>
<dbReference type="Proteomes" id="UP000750334">
    <property type="component" value="Unassembled WGS sequence"/>
</dbReference>
<keyword evidence="2" id="KW-0479">Metal-binding</keyword>
<evidence type="ECO:0000256" key="4">
    <source>
        <dbReference type="ARBA" id="ARBA00038402"/>
    </source>
</evidence>
<reference evidence="6 7" key="1">
    <citation type="submission" date="2020-11" db="EMBL/GenBank/DDBJ databases">
        <title>Kefir isolates.</title>
        <authorList>
            <person name="Marcisauskas S."/>
            <person name="Kim Y."/>
            <person name="Blasche S."/>
        </authorList>
    </citation>
    <scope>NUCLEOTIDE SEQUENCE [LARGE SCALE GENOMIC DNA]</scope>
    <source>
        <strain evidence="6 7">OG2</strain>
    </source>
</reference>
<dbReference type="OrthoDB" id="128536at2759"/>
<keyword evidence="7" id="KW-1185">Reference proteome</keyword>
<feature type="region of interest" description="Disordered" evidence="5">
    <location>
        <begin position="1"/>
        <end position="25"/>
    </location>
</feature>
<dbReference type="AlphaFoldDB" id="A0A9P6WDH5"/>
<name>A0A9P6WDH5_MAUEX</name>
<dbReference type="InterPro" id="IPR007175">
    <property type="entry name" value="Rpr2/Snm1/Rpp21"/>
</dbReference>
<comment type="similarity">
    <text evidence="4">Belongs to the eukaryotic/archaeal RNase P protein component 4 family.</text>
</comment>
<dbReference type="GO" id="GO:0005655">
    <property type="term" value="C:nucleolar ribonuclease P complex"/>
    <property type="evidence" value="ECO:0007669"/>
    <property type="project" value="TreeGrafter"/>
</dbReference>
<dbReference type="GO" id="GO:0008033">
    <property type="term" value="P:tRNA processing"/>
    <property type="evidence" value="ECO:0007669"/>
    <property type="project" value="UniProtKB-KW"/>
</dbReference>
<evidence type="ECO:0000313" key="7">
    <source>
        <dbReference type="Proteomes" id="UP000750334"/>
    </source>
</evidence>
<keyword evidence="3" id="KW-0862">Zinc</keyword>
<evidence type="ECO:0000256" key="3">
    <source>
        <dbReference type="ARBA" id="ARBA00022833"/>
    </source>
</evidence>
<gene>
    <name evidence="6" type="ORF">C6P45_002843</name>
</gene>
<accession>A0A9P6WDH5</accession>
<dbReference type="GO" id="GO:0046872">
    <property type="term" value="F:metal ion binding"/>
    <property type="evidence" value="ECO:0007669"/>
    <property type="project" value="UniProtKB-KW"/>
</dbReference>
<organism evidence="6 7">
    <name type="scientific">Maudiozyma exigua</name>
    <name type="common">Yeast</name>
    <name type="synonym">Kazachstania exigua</name>
    <dbReference type="NCBI Taxonomy" id="34358"/>
    <lineage>
        <taxon>Eukaryota</taxon>
        <taxon>Fungi</taxon>
        <taxon>Dikarya</taxon>
        <taxon>Ascomycota</taxon>
        <taxon>Saccharomycotina</taxon>
        <taxon>Saccharomycetes</taxon>
        <taxon>Saccharomycetales</taxon>
        <taxon>Saccharomycetaceae</taxon>
        <taxon>Maudiozyma</taxon>
    </lineage>
</organism>
<protein>
    <submittedName>
        <fullName evidence="6">Uncharacterized protein</fullName>
    </submittedName>
</protein>
<sequence length="163" mass="18865">MSGKSAKQGKKGPNVDENGTIIIDPPKSINNKDHFHRLNYLYQIGTYNTLKNKSYIGRILAKKYVHNLDIISKKTKSNMLPNAKRTICKKCRRILIPSKTCTLSMEPDSPQNNKIKKETRKRVIKREKENKKNSMKKEANPNSFRQAMDAPLRRQNPNESIER</sequence>
<evidence type="ECO:0000256" key="1">
    <source>
        <dbReference type="ARBA" id="ARBA00022694"/>
    </source>
</evidence>
<dbReference type="Pfam" id="PF04032">
    <property type="entry name" value="Rpr2"/>
    <property type="match status" value="1"/>
</dbReference>
<dbReference type="PANTHER" id="PTHR14742">
    <property type="entry name" value="RIBONUCLEASE P SUBUNIT P21"/>
    <property type="match status" value="1"/>
</dbReference>
<proteinExistence type="inferred from homology"/>